<sequence length="180" mass="20965">MNKNNKEKSEFLEWIFLIVFTLALAILINTFVLSLTIVKGSSMEPTLKTNDRLLINKISFLVDNIEYGDIVEFHNPYNKNDENYIKRVIALEGDIVEIIENRVYVNQNLLDENYTSTKGETKIKSEYYWEIQEDEVFVLGDNRPKSEDSRAFGPIKKNSIVGIAFFRFYPFNKFGSLNIN</sequence>
<dbReference type="Proteomes" id="UP000595814">
    <property type="component" value="Chromosome"/>
</dbReference>
<keyword evidence="1" id="KW-0378">Hydrolase</keyword>
<name>A0AC61MS09_9FIRM</name>
<dbReference type="EMBL" id="CP066744">
    <property type="protein sequence ID" value="QQK07649.1"/>
    <property type="molecule type" value="Genomic_DNA"/>
</dbReference>
<organism evidence="1 2">
    <name type="scientific">Miniphocaeibacter halophilus</name>
    <dbReference type="NCBI Taxonomy" id="2931922"/>
    <lineage>
        <taxon>Bacteria</taxon>
        <taxon>Bacillati</taxon>
        <taxon>Bacillota</taxon>
        <taxon>Tissierellia</taxon>
        <taxon>Tissierellales</taxon>
        <taxon>Peptoniphilaceae</taxon>
        <taxon>Miniphocaeibacter</taxon>
    </lineage>
</organism>
<gene>
    <name evidence="1" type="primary">lepB</name>
    <name evidence="1" type="ORF">JFY71_10195</name>
</gene>
<proteinExistence type="predicted"/>
<protein>
    <submittedName>
        <fullName evidence="1">Signal peptidase I</fullName>
        <ecNumber evidence="1">3.4.21.89</ecNumber>
    </submittedName>
</protein>
<keyword evidence="2" id="KW-1185">Reference proteome</keyword>
<dbReference type="EC" id="3.4.21.89" evidence="1"/>
<reference evidence="1 2" key="1">
    <citation type="journal article" date="2022" name="Int. J. Syst. Evol. Microbiol.">
        <title>Miniphocaeibacter halophilus sp. nov., an ammonium-tolerant acetate-producing bacterium isolated from a biogas system.</title>
        <authorList>
            <person name="Schnurer A."/>
            <person name="Singh A."/>
            <person name="Bi S."/>
            <person name="Qiao W."/>
            <person name="Westerholm M."/>
        </authorList>
    </citation>
    <scope>NUCLEOTIDE SEQUENCE [LARGE SCALE GENOMIC DNA]</scope>
    <source>
        <strain evidence="1 2">AMB_01</strain>
    </source>
</reference>
<evidence type="ECO:0000313" key="1">
    <source>
        <dbReference type="EMBL" id="QQK07649.1"/>
    </source>
</evidence>
<accession>A0AC61MS09</accession>
<evidence type="ECO:0000313" key="2">
    <source>
        <dbReference type="Proteomes" id="UP000595814"/>
    </source>
</evidence>